<dbReference type="GO" id="GO:0045259">
    <property type="term" value="C:proton-transporting ATP synthase complex"/>
    <property type="evidence" value="ECO:0007669"/>
    <property type="project" value="UniProtKB-KW"/>
</dbReference>
<protein>
    <submittedName>
        <fullName evidence="12">FliI/YscN family ATPase</fullName>
    </submittedName>
</protein>
<comment type="catalytic activity">
    <reaction evidence="10">
        <text>ATP + H2O + cellular proteinSide 1 = ADP + phosphate + cellular proteinSide 2.</text>
        <dbReference type="EC" id="7.4.2.8"/>
    </reaction>
</comment>
<sequence>MSAMAAYRRQLAASELTRRMGWVRRVQGLAIEAEGPEVELGSMCHVHPASAAGSPVLAEVVGIEARRVVLMPFGALQGIAAGSHVLAVEAAAEIAVGPDILGRVVDAFGAPLDGHAPPACNGTWPLAGRTPSPMQRPRIRRVLETGVRAIDALLTLGEGQRAGIFAGSGVGKSSLLGMVTRHARVDVNVIAMIGERGREVREFVEEQLGTEGLRRSVVVAATADQPALCRIRAAHVALAIAEWFRDQGRSVLLTMDSVTRLAMARREVGLAAGEPATARGYTPSVFAELPRLCERCGTAPSGGSITALMAVLVEGDDFNEPIADAMRAVLDGHVVLSRSLAQQGHFPAIDILQSASRVMGDLAGEEERSLAASAVRHLAALERGRPLVELGAYAGGSNPALDAALAVEGKLFAWLRQDAGGCSRADALRQLRDALQTRGAA</sequence>
<dbReference type="GO" id="GO:0030257">
    <property type="term" value="C:type III protein secretion system complex"/>
    <property type="evidence" value="ECO:0007669"/>
    <property type="project" value="InterPro"/>
</dbReference>
<dbReference type="PANTHER" id="PTHR15184">
    <property type="entry name" value="ATP SYNTHASE"/>
    <property type="match status" value="1"/>
</dbReference>
<dbReference type="GO" id="GO:0008564">
    <property type="term" value="F:protein-exporting ATPase activity"/>
    <property type="evidence" value="ECO:0007669"/>
    <property type="project" value="UniProtKB-EC"/>
</dbReference>
<keyword evidence="5" id="KW-0067">ATP-binding</keyword>
<dbReference type="GO" id="GO:0005737">
    <property type="term" value="C:cytoplasm"/>
    <property type="evidence" value="ECO:0007669"/>
    <property type="project" value="UniProtKB-SubCell"/>
</dbReference>
<dbReference type="InterPro" id="IPR020003">
    <property type="entry name" value="ATPase_a/bsu_AS"/>
</dbReference>
<keyword evidence="7" id="KW-1278">Translocase</keyword>
<dbReference type="InterPro" id="IPR004100">
    <property type="entry name" value="ATPase_F1/V1/A1_a/bsu_N"/>
</dbReference>
<evidence type="ECO:0000256" key="8">
    <source>
        <dbReference type="ARBA" id="ARBA00023136"/>
    </source>
</evidence>
<keyword evidence="4" id="KW-0547">Nucleotide-binding</keyword>
<dbReference type="GO" id="GO:0005524">
    <property type="term" value="F:ATP binding"/>
    <property type="evidence" value="ECO:0007669"/>
    <property type="project" value="UniProtKB-KW"/>
</dbReference>
<dbReference type="SUPFAM" id="SSF52540">
    <property type="entry name" value="P-loop containing nucleoside triphosphate hydrolases"/>
    <property type="match status" value="1"/>
</dbReference>
<proteinExistence type="predicted"/>
<dbReference type="SMART" id="SM00382">
    <property type="entry name" value="AAA"/>
    <property type="match status" value="1"/>
</dbReference>
<gene>
    <name evidence="12" type="ORF">H8N03_19295</name>
</gene>
<evidence type="ECO:0000259" key="11">
    <source>
        <dbReference type="SMART" id="SM00382"/>
    </source>
</evidence>
<evidence type="ECO:0000313" key="13">
    <source>
        <dbReference type="Proteomes" id="UP000608513"/>
    </source>
</evidence>
<keyword evidence="8" id="KW-0472">Membrane</keyword>
<dbReference type="GO" id="GO:0046933">
    <property type="term" value="F:proton-transporting ATP synthase activity, rotational mechanism"/>
    <property type="evidence" value="ECO:0007669"/>
    <property type="project" value="TreeGrafter"/>
</dbReference>
<evidence type="ECO:0000256" key="5">
    <source>
        <dbReference type="ARBA" id="ARBA00022840"/>
    </source>
</evidence>
<keyword evidence="6" id="KW-0653">Protein transport</keyword>
<dbReference type="Pfam" id="PF02874">
    <property type="entry name" value="ATP-synt_ab_N"/>
    <property type="match status" value="1"/>
</dbReference>
<dbReference type="Pfam" id="PF00006">
    <property type="entry name" value="ATP-synt_ab"/>
    <property type="match status" value="1"/>
</dbReference>
<name>A0A923MU91_9BURK</name>
<keyword evidence="9" id="KW-0066">ATP synthesis</keyword>
<dbReference type="GO" id="GO:0030254">
    <property type="term" value="P:protein secretion by the type III secretion system"/>
    <property type="evidence" value="ECO:0007669"/>
    <property type="project" value="InterPro"/>
</dbReference>
<evidence type="ECO:0000256" key="9">
    <source>
        <dbReference type="ARBA" id="ARBA00023196"/>
    </source>
</evidence>
<comment type="caution">
    <text evidence="12">The sequence shown here is derived from an EMBL/GenBank/DDBJ whole genome shotgun (WGS) entry which is preliminary data.</text>
</comment>
<dbReference type="FunFam" id="3.40.50.12240:FF:000002">
    <property type="entry name" value="Flagellum-specific ATP synthase FliI"/>
    <property type="match status" value="1"/>
</dbReference>
<evidence type="ECO:0000256" key="7">
    <source>
        <dbReference type="ARBA" id="ARBA00022967"/>
    </source>
</evidence>
<evidence type="ECO:0000256" key="6">
    <source>
        <dbReference type="ARBA" id="ARBA00022927"/>
    </source>
</evidence>
<dbReference type="AlphaFoldDB" id="A0A923MU91"/>
<dbReference type="PANTHER" id="PTHR15184:SF9">
    <property type="entry name" value="SPI-1 TYPE 3 SECRETION SYSTEM ATPASE"/>
    <property type="match status" value="1"/>
</dbReference>
<dbReference type="GO" id="GO:0016887">
    <property type="term" value="F:ATP hydrolysis activity"/>
    <property type="evidence" value="ECO:0007669"/>
    <property type="project" value="InterPro"/>
</dbReference>
<keyword evidence="3" id="KW-0963">Cytoplasm</keyword>
<dbReference type="CDD" id="cd01136">
    <property type="entry name" value="ATPase_flagellum-secretory_path_III"/>
    <property type="match status" value="1"/>
</dbReference>
<dbReference type="InterPro" id="IPR000194">
    <property type="entry name" value="ATPase_F1/V1/A1_a/bsu_nucl-bd"/>
</dbReference>
<comment type="subcellular location">
    <subcellularLocation>
        <location evidence="1">Cytoplasm</location>
    </subcellularLocation>
</comment>
<organism evidence="12 13">
    <name type="scientific">Ramlibacter cellulosilyticus</name>
    <dbReference type="NCBI Taxonomy" id="2764187"/>
    <lineage>
        <taxon>Bacteria</taxon>
        <taxon>Pseudomonadati</taxon>
        <taxon>Pseudomonadota</taxon>
        <taxon>Betaproteobacteria</taxon>
        <taxon>Burkholderiales</taxon>
        <taxon>Comamonadaceae</taxon>
        <taxon>Ramlibacter</taxon>
    </lineage>
</organism>
<feature type="domain" description="AAA+ ATPase" evidence="11">
    <location>
        <begin position="158"/>
        <end position="340"/>
    </location>
</feature>
<dbReference type="InterPro" id="IPR027417">
    <property type="entry name" value="P-loop_NTPase"/>
</dbReference>
<dbReference type="InterPro" id="IPR005714">
    <property type="entry name" value="ATPase_T3SS_FliI/YscN"/>
</dbReference>
<evidence type="ECO:0000256" key="2">
    <source>
        <dbReference type="ARBA" id="ARBA00022448"/>
    </source>
</evidence>
<evidence type="ECO:0000256" key="10">
    <source>
        <dbReference type="ARBA" id="ARBA00034006"/>
    </source>
</evidence>
<dbReference type="PROSITE" id="PS00152">
    <property type="entry name" value="ATPASE_ALPHA_BETA"/>
    <property type="match status" value="1"/>
</dbReference>
<evidence type="ECO:0000313" key="12">
    <source>
        <dbReference type="EMBL" id="MBC5785101.1"/>
    </source>
</evidence>
<dbReference type="Gene3D" id="3.40.50.12240">
    <property type="match status" value="1"/>
</dbReference>
<dbReference type="InterPro" id="IPR050053">
    <property type="entry name" value="ATPase_alpha/beta_chains"/>
</dbReference>
<dbReference type="EMBL" id="JACORT010000009">
    <property type="protein sequence ID" value="MBC5785101.1"/>
    <property type="molecule type" value="Genomic_DNA"/>
</dbReference>
<dbReference type="InterPro" id="IPR040627">
    <property type="entry name" value="T3SS_ATPase_C"/>
</dbReference>
<accession>A0A923MU91</accession>
<keyword evidence="9" id="KW-0139">CF(1)</keyword>
<evidence type="ECO:0000256" key="3">
    <source>
        <dbReference type="ARBA" id="ARBA00022490"/>
    </source>
</evidence>
<dbReference type="NCBIfam" id="TIGR01026">
    <property type="entry name" value="fliI_yscN"/>
    <property type="match status" value="1"/>
</dbReference>
<keyword evidence="2" id="KW-0813">Transport</keyword>
<dbReference type="InterPro" id="IPR003593">
    <property type="entry name" value="AAA+_ATPase"/>
</dbReference>
<keyword evidence="13" id="KW-1185">Reference proteome</keyword>
<dbReference type="Proteomes" id="UP000608513">
    <property type="component" value="Unassembled WGS sequence"/>
</dbReference>
<dbReference type="Pfam" id="PF18269">
    <property type="entry name" value="T3SS_ATPase_C"/>
    <property type="match status" value="1"/>
</dbReference>
<evidence type="ECO:0000256" key="1">
    <source>
        <dbReference type="ARBA" id="ARBA00004496"/>
    </source>
</evidence>
<reference evidence="12" key="1">
    <citation type="submission" date="2020-08" db="EMBL/GenBank/DDBJ databases">
        <title>Ramlibacter sp. USB13 16S ribosomal RNA gene genome sequencing and assembly.</title>
        <authorList>
            <person name="Kang M."/>
        </authorList>
    </citation>
    <scope>NUCLEOTIDE SEQUENCE</scope>
    <source>
        <strain evidence="12">USB13</strain>
    </source>
</reference>
<evidence type="ECO:0000256" key="4">
    <source>
        <dbReference type="ARBA" id="ARBA00022741"/>
    </source>
</evidence>